<proteinExistence type="predicted"/>
<protein>
    <submittedName>
        <fullName evidence="2">Uncharacterized protein</fullName>
    </submittedName>
</protein>
<evidence type="ECO:0000313" key="3">
    <source>
        <dbReference type="Proteomes" id="UP000324222"/>
    </source>
</evidence>
<keyword evidence="3" id="KW-1185">Reference proteome</keyword>
<organism evidence="2 3">
    <name type="scientific">Portunus trituberculatus</name>
    <name type="common">Swimming crab</name>
    <name type="synonym">Neptunus trituberculatus</name>
    <dbReference type="NCBI Taxonomy" id="210409"/>
    <lineage>
        <taxon>Eukaryota</taxon>
        <taxon>Metazoa</taxon>
        <taxon>Ecdysozoa</taxon>
        <taxon>Arthropoda</taxon>
        <taxon>Crustacea</taxon>
        <taxon>Multicrustacea</taxon>
        <taxon>Malacostraca</taxon>
        <taxon>Eumalacostraca</taxon>
        <taxon>Eucarida</taxon>
        <taxon>Decapoda</taxon>
        <taxon>Pleocyemata</taxon>
        <taxon>Brachyura</taxon>
        <taxon>Eubrachyura</taxon>
        <taxon>Portunoidea</taxon>
        <taxon>Portunidae</taxon>
        <taxon>Portuninae</taxon>
        <taxon>Portunus</taxon>
    </lineage>
</organism>
<dbReference type="EMBL" id="VSRR010000068">
    <property type="protein sequence ID" value="MPC09418.1"/>
    <property type="molecule type" value="Genomic_DNA"/>
</dbReference>
<feature type="compositionally biased region" description="Basic and acidic residues" evidence="1">
    <location>
        <begin position="49"/>
        <end position="65"/>
    </location>
</feature>
<evidence type="ECO:0000256" key="1">
    <source>
        <dbReference type="SAM" id="MobiDB-lite"/>
    </source>
</evidence>
<dbReference type="Proteomes" id="UP000324222">
    <property type="component" value="Unassembled WGS sequence"/>
</dbReference>
<comment type="caution">
    <text evidence="2">The sequence shown here is derived from an EMBL/GenBank/DDBJ whole genome shotgun (WGS) entry which is preliminary data.</text>
</comment>
<feature type="region of interest" description="Disordered" evidence="1">
    <location>
        <begin position="48"/>
        <end position="82"/>
    </location>
</feature>
<sequence>MNAVVYRGGQSLLHYQSTRSAIVCFRPLGFRLPPPPVAAREVLQWGHGKGMEGRNRREGVKETRRVSPVQGGGKRATNTTYTIVPSHITTKGLPACAEVRNDGGGQNIAKSCSE</sequence>
<accession>A0A5B7CJW5</accession>
<dbReference type="AlphaFoldDB" id="A0A5B7CJW5"/>
<gene>
    <name evidence="2" type="ORF">E2C01_002030</name>
</gene>
<reference evidence="2 3" key="1">
    <citation type="submission" date="2019-05" db="EMBL/GenBank/DDBJ databases">
        <title>Another draft genome of Portunus trituberculatus and its Hox gene families provides insights of decapod evolution.</title>
        <authorList>
            <person name="Jeong J.-H."/>
            <person name="Song I."/>
            <person name="Kim S."/>
            <person name="Choi T."/>
            <person name="Kim D."/>
            <person name="Ryu S."/>
            <person name="Kim W."/>
        </authorList>
    </citation>
    <scope>NUCLEOTIDE SEQUENCE [LARGE SCALE GENOMIC DNA]</scope>
    <source>
        <tissue evidence="2">Muscle</tissue>
    </source>
</reference>
<evidence type="ECO:0000313" key="2">
    <source>
        <dbReference type="EMBL" id="MPC09418.1"/>
    </source>
</evidence>
<name>A0A5B7CJW5_PORTR</name>